<comment type="caution">
    <text evidence="1">The sequence shown here is derived from an EMBL/GenBank/DDBJ whole genome shotgun (WGS) entry which is preliminary data.</text>
</comment>
<dbReference type="Proteomes" id="UP001630127">
    <property type="component" value="Unassembled WGS sequence"/>
</dbReference>
<protein>
    <recommendedName>
        <fullName evidence="3">Ferredoxin-like protein</fullName>
    </recommendedName>
</protein>
<name>A0ABD3B0X8_9GENT</name>
<organism evidence="1 2">
    <name type="scientific">Cinchona calisaya</name>
    <dbReference type="NCBI Taxonomy" id="153742"/>
    <lineage>
        <taxon>Eukaryota</taxon>
        <taxon>Viridiplantae</taxon>
        <taxon>Streptophyta</taxon>
        <taxon>Embryophyta</taxon>
        <taxon>Tracheophyta</taxon>
        <taxon>Spermatophyta</taxon>
        <taxon>Magnoliopsida</taxon>
        <taxon>eudicotyledons</taxon>
        <taxon>Gunneridae</taxon>
        <taxon>Pentapetalae</taxon>
        <taxon>asterids</taxon>
        <taxon>lamiids</taxon>
        <taxon>Gentianales</taxon>
        <taxon>Rubiaceae</taxon>
        <taxon>Cinchonoideae</taxon>
        <taxon>Cinchoneae</taxon>
        <taxon>Cinchona</taxon>
    </lineage>
</organism>
<reference evidence="1 2" key="1">
    <citation type="submission" date="2024-11" db="EMBL/GenBank/DDBJ databases">
        <title>A near-complete genome assembly of Cinchona calisaya.</title>
        <authorList>
            <person name="Lian D.C."/>
            <person name="Zhao X.W."/>
            <person name="Wei L."/>
        </authorList>
    </citation>
    <scope>NUCLEOTIDE SEQUENCE [LARGE SCALE GENOMIC DNA]</scope>
    <source>
        <tissue evidence="1">Nenye</tissue>
    </source>
</reference>
<evidence type="ECO:0000313" key="1">
    <source>
        <dbReference type="EMBL" id="KAL3537114.1"/>
    </source>
</evidence>
<evidence type="ECO:0000313" key="2">
    <source>
        <dbReference type="Proteomes" id="UP001630127"/>
    </source>
</evidence>
<dbReference type="AlphaFoldDB" id="A0ABD3B0X8"/>
<evidence type="ECO:0008006" key="3">
    <source>
        <dbReference type="Google" id="ProtNLM"/>
    </source>
</evidence>
<accession>A0ABD3B0X8</accession>
<dbReference type="Gene3D" id="3.40.33.10">
    <property type="entry name" value="CAP"/>
    <property type="match status" value="1"/>
</dbReference>
<proteinExistence type="predicted"/>
<dbReference type="EMBL" id="JBJUIK010000001">
    <property type="protein sequence ID" value="KAL3537114.1"/>
    <property type="molecule type" value="Genomic_DNA"/>
</dbReference>
<dbReference type="InterPro" id="IPR035940">
    <property type="entry name" value="CAP_sf"/>
</dbReference>
<keyword evidence="2" id="KW-1185">Reference proteome</keyword>
<gene>
    <name evidence="1" type="ORF">ACH5RR_000480</name>
</gene>
<sequence>MSKPHFVSSCVHSRNISYYPALCCFLSKGNPADDLVGIINKNRTAQKLPELSNSPGLGCVALQYAEECQGNCASNNTINCHPSADDFTEVFAPNCGVELPTFGTISGYLIGCQHKDLTPAEAFSEVLIRDHKSLSLLGNRSHNDVGVGIFRAHKHKGPYLWCVLFSNSKSNTTFVLDDLGKGIKQKKGCYSGTGNPCSRANRYTEASYINSWTMVLLSFFFFQQFYQKL</sequence>
<dbReference type="PANTHER" id="PTHR34537">
    <property type="entry name" value="OS08G0459300 PROTEIN"/>
    <property type="match status" value="1"/>
</dbReference>
<dbReference type="PANTHER" id="PTHR34537:SF2">
    <property type="entry name" value="FERREDOXIN-LIKE PROTEIN"/>
    <property type="match status" value="1"/>
</dbReference>